<feature type="chain" id="PRO_5006596926" description="DUF4426 domain-containing protein" evidence="1">
    <location>
        <begin position="29"/>
        <end position="157"/>
    </location>
</feature>
<dbReference type="Pfam" id="PF14467">
    <property type="entry name" value="DUF4426"/>
    <property type="match status" value="1"/>
</dbReference>
<keyword evidence="4" id="KW-1185">Reference proteome</keyword>
<evidence type="ECO:0000259" key="2">
    <source>
        <dbReference type="Pfam" id="PF14467"/>
    </source>
</evidence>
<dbReference type="Gene3D" id="2.60.40.3340">
    <property type="entry name" value="Domain of unknown function DUF4426"/>
    <property type="match status" value="1"/>
</dbReference>
<proteinExistence type="predicted"/>
<dbReference type="AlphaFoldDB" id="A0A0S2F899"/>
<accession>A0A0S2F899</accession>
<dbReference type="PATRIC" id="fig|84531.8.peg.1569"/>
<dbReference type="EMBL" id="CP011129">
    <property type="protein sequence ID" value="ALN79697.1"/>
    <property type="molecule type" value="Genomic_DNA"/>
</dbReference>
<sequence length="157" mass="16625">MSRLAGIAAAVAMLALLAGCGGEGPAPAQNPNAARSEEVVRVGDISVRASAIQAKQLSPAIAQRYGASHDERTVLVVVSLRKGDDATSVSVPAKVTVTSVDLLGRKQALSMREMRDGELLDYVGVVAISPPDTLRFDVKAVGEQGQRYTLQFNRDFF</sequence>
<dbReference type="KEGG" id="lab:LA76x_1541"/>
<evidence type="ECO:0000313" key="4">
    <source>
        <dbReference type="Proteomes" id="UP000060787"/>
    </source>
</evidence>
<dbReference type="STRING" id="84531.LA76x_1541"/>
<feature type="domain" description="DUF4426" evidence="2">
    <location>
        <begin position="41"/>
        <end position="157"/>
    </location>
</feature>
<evidence type="ECO:0000256" key="1">
    <source>
        <dbReference type="SAM" id="SignalP"/>
    </source>
</evidence>
<gene>
    <name evidence="3" type="ORF">LA76x_1541</name>
</gene>
<dbReference type="eggNOG" id="ENOG503303T">
    <property type="taxonomic scope" value="Bacteria"/>
</dbReference>
<dbReference type="RefSeq" id="WP_057917230.1">
    <property type="nucleotide sequence ID" value="NZ_CP011129.1"/>
</dbReference>
<name>A0A0S2F899_LYSAN</name>
<feature type="signal peptide" evidence="1">
    <location>
        <begin position="1"/>
        <end position="28"/>
    </location>
</feature>
<protein>
    <recommendedName>
        <fullName evidence="2">DUF4426 domain-containing protein</fullName>
    </recommendedName>
</protein>
<dbReference type="PROSITE" id="PS51257">
    <property type="entry name" value="PROKAR_LIPOPROTEIN"/>
    <property type="match status" value="1"/>
</dbReference>
<evidence type="ECO:0000313" key="3">
    <source>
        <dbReference type="EMBL" id="ALN79697.1"/>
    </source>
</evidence>
<dbReference type="InterPro" id="IPR025218">
    <property type="entry name" value="DUF4426"/>
</dbReference>
<dbReference type="Proteomes" id="UP000060787">
    <property type="component" value="Chromosome"/>
</dbReference>
<keyword evidence="1" id="KW-0732">Signal</keyword>
<organism evidence="3 4">
    <name type="scientific">Lysobacter antibioticus</name>
    <dbReference type="NCBI Taxonomy" id="84531"/>
    <lineage>
        <taxon>Bacteria</taxon>
        <taxon>Pseudomonadati</taxon>
        <taxon>Pseudomonadota</taxon>
        <taxon>Gammaproteobacteria</taxon>
        <taxon>Lysobacterales</taxon>
        <taxon>Lysobacteraceae</taxon>
        <taxon>Lysobacter</taxon>
    </lineage>
</organism>
<reference evidence="3 4" key="1">
    <citation type="journal article" date="2015" name="BMC Genomics">
        <title>Comparative genomics and metabolic profiling of the genus Lysobacter.</title>
        <authorList>
            <person name="de Bruijn I."/>
            <person name="Cheng X."/>
            <person name="de Jager V."/>
            <person name="Exposito R.G."/>
            <person name="Watrous J."/>
            <person name="Patel N."/>
            <person name="Postma J."/>
            <person name="Dorrestein P.C."/>
            <person name="Kobayashi D."/>
            <person name="Raaijmakers J.M."/>
        </authorList>
    </citation>
    <scope>NUCLEOTIDE SEQUENCE [LARGE SCALE GENOMIC DNA]</scope>
    <source>
        <strain evidence="3 4">76</strain>
    </source>
</reference>